<name>A0AA38VRX9_9PEZI</name>
<evidence type="ECO:0000259" key="9">
    <source>
        <dbReference type="Pfam" id="PF17404"/>
    </source>
</evidence>
<evidence type="ECO:0000256" key="2">
    <source>
        <dbReference type="ARBA" id="ARBA00006674"/>
    </source>
</evidence>
<dbReference type="InterPro" id="IPR035369">
    <property type="entry name" value="Nrap_D4"/>
</dbReference>
<feature type="domain" description="Nrap protein" evidence="7">
    <location>
        <begin position="135"/>
        <end position="290"/>
    </location>
</feature>
<evidence type="ECO:0000313" key="13">
    <source>
        <dbReference type="EMBL" id="KAJ9149147.1"/>
    </source>
</evidence>
<evidence type="ECO:0000259" key="10">
    <source>
        <dbReference type="Pfam" id="PF17405"/>
    </source>
</evidence>
<dbReference type="EMBL" id="JANBVN010000082">
    <property type="protein sequence ID" value="KAJ9149147.1"/>
    <property type="molecule type" value="Genomic_DNA"/>
</dbReference>
<dbReference type="InterPro" id="IPR035370">
    <property type="entry name" value="Nrap_D5"/>
</dbReference>
<keyword evidence="3 5" id="KW-0694">RNA-binding</keyword>
<feature type="compositionally biased region" description="Polar residues" evidence="6">
    <location>
        <begin position="874"/>
        <end position="891"/>
    </location>
</feature>
<reference evidence="13" key="1">
    <citation type="submission" date="2022-07" db="EMBL/GenBank/DDBJ databases">
        <title>Fungi with potential for degradation of polypropylene.</title>
        <authorList>
            <person name="Gostincar C."/>
        </authorList>
    </citation>
    <scope>NUCLEOTIDE SEQUENCE</scope>
    <source>
        <strain evidence="13">EXF-13287</strain>
    </source>
</reference>
<feature type="domain" description="Nrap protein" evidence="8">
    <location>
        <begin position="294"/>
        <end position="437"/>
    </location>
</feature>
<comment type="similarity">
    <text evidence="2 5">Belongs to the NRAP family.</text>
</comment>
<evidence type="ECO:0000259" key="11">
    <source>
        <dbReference type="Pfam" id="PF17406"/>
    </source>
</evidence>
<accession>A0AA38VRX9</accession>
<dbReference type="InterPro" id="IPR035367">
    <property type="entry name" value="Nrap_D2"/>
</dbReference>
<dbReference type="InterPro" id="IPR005554">
    <property type="entry name" value="NOL6/Upt22"/>
</dbReference>
<feature type="region of interest" description="Disordered" evidence="6">
    <location>
        <begin position="874"/>
        <end position="896"/>
    </location>
</feature>
<keyword evidence="5" id="KW-0687">Ribonucleoprotein</keyword>
<dbReference type="GO" id="GO:0032545">
    <property type="term" value="C:CURI complex"/>
    <property type="evidence" value="ECO:0007669"/>
    <property type="project" value="TreeGrafter"/>
</dbReference>
<evidence type="ECO:0000256" key="6">
    <source>
        <dbReference type="SAM" id="MobiDB-lite"/>
    </source>
</evidence>
<dbReference type="Pfam" id="PF17407">
    <property type="entry name" value="Nrap_D6"/>
    <property type="match status" value="1"/>
</dbReference>
<comment type="subcellular location">
    <subcellularLocation>
        <location evidence="1 5">Nucleus</location>
        <location evidence="1 5">Nucleolus</location>
    </subcellularLocation>
</comment>
<evidence type="ECO:0000259" key="12">
    <source>
        <dbReference type="Pfam" id="PF17407"/>
    </source>
</evidence>
<keyword evidence="5" id="KW-0698">rRNA processing</keyword>
<dbReference type="Pfam" id="PF17403">
    <property type="entry name" value="Nrap_D2"/>
    <property type="match status" value="1"/>
</dbReference>
<keyword evidence="5" id="KW-0690">Ribosome biogenesis</keyword>
<protein>
    <recommendedName>
        <fullName evidence="5">U3 small nucleolar RNA-associated protein 22</fullName>
    </recommendedName>
</protein>
<dbReference type="Gene3D" id="3.30.70.3030">
    <property type="match status" value="1"/>
</dbReference>
<dbReference type="Pfam" id="PF03813">
    <property type="entry name" value="Nrap"/>
    <property type="match status" value="1"/>
</dbReference>
<feature type="domain" description="Nrap protein" evidence="12">
    <location>
        <begin position="981"/>
        <end position="1147"/>
    </location>
</feature>
<organism evidence="13 14">
    <name type="scientific">Coniochaeta hoffmannii</name>
    <dbReference type="NCBI Taxonomy" id="91930"/>
    <lineage>
        <taxon>Eukaryota</taxon>
        <taxon>Fungi</taxon>
        <taxon>Dikarya</taxon>
        <taxon>Ascomycota</taxon>
        <taxon>Pezizomycotina</taxon>
        <taxon>Sordariomycetes</taxon>
        <taxon>Sordariomycetidae</taxon>
        <taxon>Coniochaetales</taxon>
        <taxon>Coniochaetaceae</taxon>
        <taxon>Coniochaeta</taxon>
    </lineage>
</organism>
<dbReference type="GO" id="GO:0032040">
    <property type="term" value="C:small-subunit processome"/>
    <property type="evidence" value="ECO:0007669"/>
    <property type="project" value="TreeGrafter"/>
</dbReference>
<gene>
    <name evidence="13" type="ORF">NKR19_g5769</name>
</gene>
<keyword evidence="4 5" id="KW-0539">Nucleus</keyword>
<dbReference type="Pfam" id="PF17406">
    <property type="entry name" value="Nrap_D5"/>
    <property type="match status" value="1"/>
</dbReference>
<evidence type="ECO:0000259" key="7">
    <source>
        <dbReference type="Pfam" id="PF03813"/>
    </source>
</evidence>
<feature type="region of interest" description="Disordered" evidence="6">
    <location>
        <begin position="1097"/>
        <end position="1125"/>
    </location>
</feature>
<dbReference type="GO" id="GO:0003723">
    <property type="term" value="F:RNA binding"/>
    <property type="evidence" value="ECO:0007669"/>
    <property type="project" value="UniProtKB-KW"/>
</dbReference>
<evidence type="ECO:0000256" key="5">
    <source>
        <dbReference type="RuleBase" id="RU364032"/>
    </source>
</evidence>
<keyword evidence="14" id="KW-1185">Reference proteome</keyword>
<dbReference type="InterPro" id="IPR035371">
    <property type="entry name" value="Nrap_D6"/>
</dbReference>
<dbReference type="GO" id="GO:0006364">
    <property type="term" value="P:rRNA processing"/>
    <property type="evidence" value="ECO:0007669"/>
    <property type="project" value="UniProtKB-KW"/>
</dbReference>
<evidence type="ECO:0000256" key="4">
    <source>
        <dbReference type="ARBA" id="ARBA00023242"/>
    </source>
</evidence>
<feature type="domain" description="Nrap protein" evidence="10">
    <location>
        <begin position="614"/>
        <end position="798"/>
    </location>
</feature>
<dbReference type="PANTHER" id="PTHR17972:SF0">
    <property type="entry name" value="NUCLEOLAR PROTEIN 6"/>
    <property type="match status" value="1"/>
</dbReference>
<evidence type="ECO:0000313" key="14">
    <source>
        <dbReference type="Proteomes" id="UP001174691"/>
    </source>
</evidence>
<comment type="caution">
    <text evidence="13">The sequence shown here is derived from an EMBL/GenBank/DDBJ whole genome shotgun (WGS) entry which is preliminary data.</text>
</comment>
<evidence type="ECO:0000259" key="8">
    <source>
        <dbReference type="Pfam" id="PF17403"/>
    </source>
</evidence>
<dbReference type="Gene3D" id="1.10.1410.10">
    <property type="match status" value="1"/>
</dbReference>
<feature type="domain" description="Nrap protein" evidence="9">
    <location>
        <begin position="444"/>
        <end position="590"/>
    </location>
</feature>
<evidence type="ECO:0000256" key="1">
    <source>
        <dbReference type="ARBA" id="ARBA00004604"/>
    </source>
</evidence>
<feature type="compositionally biased region" description="Acidic residues" evidence="6">
    <location>
        <begin position="1106"/>
        <end position="1125"/>
    </location>
</feature>
<sequence length="1152" mass="127114">MAANPAKRRKLGPAGEASMDQAISVAVRQPTTFVLETDELLKESRLDYEKTFEGVDDLLRRIKAAIESIEPHEPLPIADAAKRLKKAHKIRVPFPEPAPPKDSNYKLAYAKPDAFNVVGSYVSKTMVRTQDDRAVDMIVVLPRAVLQEKDYLNMRYFYKRAYYAAHIAAALHREIGATASLEYEYLHDNPLLPVVAVTTKRMSTKKSKKINEEDTNANAQPQAEFRVRVIPCAPDGYFPKQKITAAAGLIRSGGDEDKKTLHPPTPFYNSTLKADGSFVLYLRVLKQAEKTCASFGDACILGRIWLQQRGFGGAVSRGGFGHFEWSVLMALLLQTGGRKDTAALSPSLNSTQLFKATVQYLAAMDFCKKPFVLGQAKEALDAIREPGPVIYDAVRQLNLAYKMSASSADMLHQHAKWTHALLNDKLADQFTSTFITKVDQPSLMYDLNASLELPDSHTDVSPDPRGKLASFCTKVHSVLKRALGNRAQLVSVGTVALPRWTLSQHPAKPAESRISIHIIFDPANMSRQVDHGPPAEDKKDAEKFRRFWGEKSELRRFKDGSILETLIWTSTVPAEICEEIMLYILPLHLKTTANSVSLTFYGRGFSSLVPASPADPAAFAAARAAFETFEQDVRGLEDIPLHVRQIAPICAELRNATVNPPTFGTSKTAPKPMDVVIFFEASGKWPENIAAIQRAKIAFLLKIGSLLEEAKRDVTTHLGLEDTRSELENLAFLDVVYESGAAFRLRVHSDLEEVLLDRRTKDKTLDQHTRTESATLLSEFRRLYTHLPLHTTMIRTYATRFPALSPTIRLLKRWFDAHKLTVHFPPDLLELFALHVFLSPHPWPQPSSATTGFLRVLFFLSRWDWRSEPLTIDTSSQSNLTPDPDNNTSLSPPLDPAAASTRLQAWRNLDPAMNRVVLLAATQSDPAGTAHTTLNGHPAPGKVVAARMTALARSACRVVREKGIEIGAPDAGRQLLFVPSLNDFDVRIVLDRKVLKTAARVWEGEDAGSSSAARGDDVGVGLATRKFKNLDARTGSMPLPVGTHPASLLVEQLSRAYAGPLVFFRGAEDDTVVGGVWNPLVQRRSFRVNLLGNYKPAAAGGGGGDGDGDEDMEDGSEGEEEDDVVEVDREAIVAEIARIGGDLIERIEVKGQ</sequence>
<dbReference type="Pfam" id="PF17404">
    <property type="entry name" value="Nrap_D3"/>
    <property type="match status" value="1"/>
</dbReference>
<dbReference type="Proteomes" id="UP001174691">
    <property type="component" value="Unassembled WGS sequence"/>
</dbReference>
<dbReference type="InterPro" id="IPR035368">
    <property type="entry name" value="Nrap_D3"/>
</dbReference>
<dbReference type="GO" id="GO:0034456">
    <property type="term" value="C:UTP-C complex"/>
    <property type="evidence" value="ECO:0007669"/>
    <property type="project" value="TreeGrafter"/>
</dbReference>
<dbReference type="AlphaFoldDB" id="A0AA38VRX9"/>
<dbReference type="Pfam" id="PF17405">
    <property type="entry name" value="Nrap_D4"/>
    <property type="match status" value="1"/>
</dbReference>
<dbReference type="PANTHER" id="PTHR17972">
    <property type="entry name" value="NUCLEOLAR RNA-ASSOCIATED PROTEIN"/>
    <property type="match status" value="1"/>
</dbReference>
<dbReference type="InterPro" id="IPR035082">
    <property type="entry name" value="Nrap_D1"/>
</dbReference>
<feature type="domain" description="Nrap protein" evidence="11">
    <location>
        <begin position="801"/>
        <end position="966"/>
    </location>
</feature>
<dbReference type="GO" id="GO:0006409">
    <property type="term" value="P:tRNA export from nucleus"/>
    <property type="evidence" value="ECO:0007669"/>
    <property type="project" value="TreeGrafter"/>
</dbReference>
<proteinExistence type="inferred from homology"/>
<evidence type="ECO:0000256" key="3">
    <source>
        <dbReference type="ARBA" id="ARBA00022884"/>
    </source>
</evidence>